<evidence type="ECO:0000259" key="1">
    <source>
        <dbReference type="Pfam" id="PF20767"/>
    </source>
</evidence>
<proteinExistence type="predicted"/>
<accession>A0ABT3AZH4</accession>
<sequence length="104" mass="11652">MDTEYPYCCLESQTPDPTTLYDITQYSFDFGPNNMTTHYVRDFNSDDYALITDSQDVAATLSHIGLSDNDFGFLLVKAVDGEFTEIYGSGYAVPACNYEVTKLL</sequence>
<dbReference type="InterPro" id="IPR049289">
    <property type="entry name" value="DUF6839"/>
</dbReference>
<dbReference type="Gene3D" id="3.10.450.450">
    <property type="match status" value="1"/>
</dbReference>
<dbReference type="Proteomes" id="UP001526143">
    <property type="component" value="Unassembled WGS sequence"/>
</dbReference>
<protein>
    <recommendedName>
        <fullName evidence="1">DUF6839 domain-containing protein</fullName>
    </recommendedName>
</protein>
<name>A0ABT3AZH4_9CYAN</name>
<organism evidence="2 3">
    <name type="scientific">Plectonema radiosum NIES-515</name>
    <dbReference type="NCBI Taxonomy" id="2986073"/>
    <lineage>
        <taxon>Bacteria</taxon>
        <taxon>Bacillati</taxon>
        <taxon>Cyanobacteriota</taxon>
        <taxon>Cyanophyceae</taxon>
        <taxon>Oscillatoriophycideae</taxon>
        <taxon>Oscillatoriales</taxon>
        <taxon>Microcoleaceae</taxon>
        <taxon>Plectonema</taxon>
    </lineage>
</organism>
<keyword evidence="3" id="KW-1185">Reference proteome</keyword>
<dbReference type="InterPro" id="IPR049290">
    <property type="entry name" value="TTMA177-like"/>
</dbReference>
<evidence type="ECO:0000313" key="3">
    <source>
        <dbReference type="Proteomes" id="UP001526143"/>
    </source>
</evidence>
<feature type="domain" description="DUF6839" evidence="1">
    <location>
        <begin position="35"/>
        <end position="89"/>
    </location>
</feature>
<dbReference type="RefSeq" id="WP_263746102.1">
    <property type="nucleotide sequence ID" value="NZ_JAOWRF010000197.1"/>
</dbReference>
<gene>
    <name evidence="2" type="ORF">OGM63_13525</name>
</gene>
<comment type="caution">
    <text evidence="2">The sequence shown here is derived from an EMBL/GenBank/DDBJ whole genome shotgun (WGS) entry which is preliminary data.</text>
</comment>
<reference evidence="2 3" key="1">
    <citation type="submission" date="2022-10" db="EMBL/GenBank/DDBJ databases">
        <title>Identification of biosynthetic pathway for the production of the potent trypsin inhibitor radiosumin.</title>
        <authorList>
            <person name="Fewer D.P."/>
            <person name="Delbaje E."/>
            <person name="Ouyang X."/>
            <person name="Agostino P.D."/>
            <person name="Wahlsten M."/>
            <person name="Jokela J."/>
            <person name="Permi P."/>
            <person name="Haapaniemi E."/>
            <person name="Koistinen H."/>
        </authorList>
    </citation>
    <scope>NUCLEOTIDE SEQUENCE [LARGE SCALE GENOMIC DNA]</scope>
    <source>
        <strain evidence="2 3">NIES-515</strain>
    </source>
</reference>
<evidence type="ECO:0000313" key="2">
    <source>
        <dbReference type="EMBL" id="MCV3214520.1"/>
    </source>
</evidence>
<dbReference type="EMBL" id="JAOWRF010000197">
    <property type="protein sequence ID" value="MCV3214520.1"/>
    <property type="molecule type" value="Genomic_DNA"/>
</dbReference>
<dbReference type="Pfam" id="PF20767">
    <property type="entry name" value="DUF6839"/>
    <property type="match status" value="1"/>
</dbReference>